<dbReference type="PROSITE" id="PS51272">
    <property type="entry name" value="SLH"/>
    <property type="match status" value="1"/>
</dbReference>
<dbReference type="InterPro" id="IPR011009">
    <property type="entry name" value="Kinase-like_dom_sf"/>
</dbReference>
<dbReference type="SMART" id="SM00220">
    <property type="entry name" value="S_TKc"/>
    <property type="match status" value="1"/>
</dbReference>
<organism evidence="8 9">
    <name type="scientific">Pseudoalteromonas aurantia</name>
    <dbReference type="NCBI Taxonomy" id="43654"/>
    <lineage>
        <taxon>Bacteria</taxon>
        <taxon>Pseudomonadati</taxon>
        <taxon>Pseudomonadota</taxon>
        <taxon>Gammaproteobacteria</taxon>
        <taxon>Alteromonadales</taxon>
        <taxon>Pseudoalteromonadaceae</taxon>
        <taxon>Pseudoalteromonas</taxon>
    </lineage>
</organism>
<dbReference type="InterPro" id="IPR000719">
    <property type="entry name" value="Prot_kinase_dom"/>
</dbReference>
<keyword evidence="3" id="KW-0418">Kinase</keyword>
<evidence type="ECO:0000256" key="2">
    <source>
        <dbReference type="ARBA" id="ARBA00022741"/>
    </source>
</evidence>
<dbReference type="PANTHER" id="PTHR43289:SF6">
    <property type="entry name" value="SERINE_THREONINE-PROTEIN KINASE NEKL-3"/>
    <property type="match status" value="1"/>
</dbReference>
<evidence type="ECO:0000259" key="6">
    <source>
        <dbReference type="PROSITE" id="PS50011"/>
    </source>
</evidence>
<feature type="domain" description="Protein kinase" evidence="6">
    <location>
        <begin position="88"/>
        <end position="354"/>
    </location>
</feature>
<proteinExistence type="predicted"/>
<dbReference type="Pfam" id="PF00069">
    <property type="entry name" value="Pkinase"/>
    <property type="match status" value="1"/>
</dbReference>
<accession>A0ABY2VWW2</accession>
<dbReference type="CDD" id="cd14014">
    <property type="entry name" value="STKc_PknB_like"/>
    <property type="match status" value="1"/>
</dbReference>
<evidence type="ECO:0008006" key="10">
    <source>
        <dbReference type="Google" id="ProtNLM"/>
    </source>
</evidence>
<feature type="domain" description="SLH" evidence="7">
    <location>
        <begin position="520"/>
        <end position="588"/>
    </location>
</feature>
<keyword evidence="9" id="KW-1185">Reference proteome</keyword>
<evidence type="ECO:0000259" key="7">
    <source>
        <dbReference type="PROSITE" id="PS51272"/>
    </source>
</evidence>
<evidence type="ECO:0000256" key="3">
    <source>
        <dbReference type="ARBA" id="ARBA00022777"/>
    </source>
</evidence>
<dbReference type="PANTHER" id="PTHR43289">
    <property type="entry name" value="MITOGEN-ACTIVATED PROTEIN KINASE KINASE KINASE 20-RELATED"/>
    <property type="match status" value="1"/>
</dbReference>
<evidence type="ECO:0000256" key="5">
    <source>
        <dbReference type="SAM" id="Phobius"/>
    </source>
</evidence>
<dbReference type="PROSITE" id="PS00108">
    <property type="entry name" value="PROTEIN_KINASE_ST"/>
    <property type="match status" value="1"/>
</dbReference>
<keyword evidence="5" id="KW-0812">Transmembrane</keyword>
<reference evidence="8 9" key="1">
    <citation type="submission" date="2018-01" db="EMBL/GenBank/DDBJ databases">
        <authorList>
            <person name="Paulsen S."/>
            <person name="Gram L.K."/>
        </authorList>
    </citation>
    <scope>NUCLEOTIDE SEQUENCE [LARGE SCALE GENOMIC DNA]</scope>
    <source>
        <strain evidence="8 9">S3895</strain>
    </source>
</reference>
<dbReference type="Proteomes" id="UP000307164">
    <property type="component" value="Unassembled WGS sequence"/>
</dbReference>
<name>A0ABY2VWW2_9GAMM</name>
<protein>
    <recommendedName>
        <fullName evidence="10">Non-specific serine/threonine protein kinase</fullName>
    </recommendedName>
</protein>
<keyword evidence="5" id="KW-0472">Membrane</keyword>
<dbReference type="InterPro" id="IPR001119">
    <property type="entry name" value="SLH_dom"/>
</dbReference>
<gene>
    <name evidence="8" type="ORF">CWC20_11335</name>
</gene>
<evidence type="ECO:0000313" key="9">
    <source>
        <dbReference type="Proteomes" id="UP000307164"/>
    </source>
</evidence>
<comment type="caution">
    <text evidence="8">The sequence shown here is derived from an EMBL/GenBank/DDBJ whole genome shotgun (WGS) entry which is preliminary data.</text>
</comment>
<feature type="transmembrane region" description="Helical" evidence="5">
    <location>
        <begin position="353"/>
        <end position="371"/>
    </location>
</feature>
<dbReference type="Gene3D" id="1.10.510.10">
    <property type="entry name" value="Transferase(Phosphotransferase) domain 1"/>
    <property type="match status" value="1"/>
</dbReference>
<keyword evidence="1" id="KW-0808">Transferase</keyword>
<sequence length="729" mass="82728">MTINESKKTDALDIFSDLLAFSDNEMTLELSKINNLDNKVAAEVKQLISSHIRNKQDHFLPLLLSNSVNFALGNNDLLFLSGEIIDDFKLIELIGEGGQGVVYKAQRCDGKFDQTVAIKLLYPAPHLTAGMTTLNYEAQSLAKFSHHGIVRVFNIGEYQHYYYMVMDYVPGLPLNTFLSKRNLSLDQAFSIFLDICDALEHAHNQQILHADIKPSNILINSKMKPSLVDFGIARESHSSLSVKSNTKPLGFTLNFSSPEQLNGDTLNFSSDVYSAAKVFQYVLKNHFRQTQLKVRLINSVLEQASLKEAINRTPTIAELRKSLQSAYVLDVSKIKDVSNTDRFTCYCAKFKPVFTYFFFISIFSASFLYVVSSKNTTIREQQTKQNQAIDFLSTLFTAQESNGEFYKILNNDTMKGSNTQPVISPINNFEGHGNFFSPYVFTNHGGKVNEEIKLKVIPDSINISDLSLKVKGGGYISSDGYYHNIFYDDGIHTITIQALKYNKKYEKLTLRFVIRNGSDLPIEFSDVTPYNPYYTNIHYLAMRGIVIGRPSHDGKQRVFQPEQVSKQAEALSILFLSAHEKGLIQLSKTDKYFKNLVIHNQQGFIEDFSWANAYLNYAHKAGFLPSPHAFNPKKPVSKEWLAVTVSQLLQLYDPNQLKSYTPIHFKDVTSFNDLKSLKHAQLCHFYKFCSAESNYFHPKKIVTRAEVADIGAKILQLSARKKPYFINSY</sequence>
<reference evidence="9" key="2">
    <citation type="submission" date="2019-06" db="EMBL/GenBank/DDBJ databases">
        <title>Co-occurence of chitin degradation, pigmentation and bioactivity in marine Pseudoalteromonas.</title>
        <authorList>
            <person name="Sonnenschein E.C."/>
            <person name="Bech P.K."/>
        </authorList>
    </citation>
    <scope>NUCLEOTIDE SEQUENCE [LARGE SCALE GENOMIC DNA]</scope>
    <source>
        <strain evidence="9">S3895</strain>
    </source>
</reference>
<dbReference type="PROSITE" id="PS50011">
    <property type="entry name" value="PROTEIN_KINASE_DOM"/>
    <property type="match status" value="1"/>
</dbReference>
<evidence type="ECO:0000256" key="4">
    <source>
        <dbReference type="ARBA" id="ARBA00022840"/>
    </source>
</evidence>
<dbReference type="InterPro" id="IPR008271">
    <property type="entry name" value="Ser/Thr_kinase_AS"/>
</dbReference>
<dbReference type="SUPFAM" id="SSF56112">
    <property type="entry name" value="Protein kinase-like (PK-like)"/>
    <property type="match status" value="1"/>
</dbReference>
<evidence type="ECO:0000313" key="8">
    <source>
        <dbReference type="EMBL" id="TMO74024.1"/>
    </source>
</evidence>
<dbReference type="EMBL" id="PNBW01000051">
    <property type="protein sequence ID" value="TMO74024.1"/>
    <property type="molecule type" value="Genomic_DNA"/>
</dbReference>
<evidence type="ECO:0000256" key="1">
    <source>
        <dbReference type="ARBA" id="ARBA00022679"/>
    </source>
</evidence>
<keyword evidence="4" id="KW-0067">ATP-binding</keyword>
<keyword evidence="5" id="KW-1133">Transmembrane helix</keyword>
<dbReference type="RefSeq" id="WP_138674784.1">
    <property type="nucleotide sequence ID" value="NZ_PNBW01000051.1"/>
</dbReference>
<keyword evidence="2" id="KW-0547">Nucleotide-binding</keyword>